<dbReference type="AlphaFoldDB" id="S9S9X4"/>
<protein>
    <submittedName>
        <fullName evidence="2">Uncharacterized protein</fullName>
    </submittedName>
</protein>
<dbReference type="RefSeq" id="WP_021133081.1">
    <property type="nucleotide sequence ID" value="NZ_AQPH01000064.1"/>
</dbReference>
<sequence>MAYRVKRGTIRLNGKKYGEDVPLPLGEDDQDLIDTLESLEAIEAVPDEEVKAKPDPKPSKAPAK</sequence>
<organism evidence="2 3">
    <name type="scientific">Magnetospirillum fulvum MGU-K5</name>
    <dbReference type="NCBI Taxonomy" id="1316936"/>
    <lineage>
        <taxon>Bacteria</taxon>
        <taxon>Pseudomonadati</taxon>
        <taxon>Pseudomonadota</taxon>
        <taxon>Alphaproteobacteria</taxon>
        <taxon>Rhodospirillales</taxon>
        <taxon>Rhodospirillaceae</taxon>
        <taxon>Magnetospirillum</taxon>
    </lineage>
</organism>
<evidence type="ECO:0000313" key="2">
    <source>
        <dbReference type="EMBL" id="EPY00878.1"/>
    </source>
</evidence>
<proteinExistence type="predicted"/>
<accession>S9S9X4</accession>
<evidence type="ECO:0000256" key="1">
    <source>
        <dbReference type="SAM" id="MobiDB-lite"/>
    </source>
</evidence>
<name>S9S9X4_MAGFU</name>
<reference evidence="2 3" key="1">
    <citation type="submission" date="2013-04" db="EMBL/GenBank/DDBJ databases">
        <authorList>
            <person name="Kuznetsov B."/>
            <person name="Ivanovsky R."/>
        </authorList>
    </citation>
    <scope>NUCLEOTIDE SEQUENCE [LARGE SCALE GENOMIC DNA]</scope>
    <source>
        <strain evidence="2 3">MGU-K5</strain>
    </source>
</reference>
<dbReference type="STRING" id="1316936.K678_13960"/>
<feature type="compositionally biased region" description="Basic and acidic residues" evidence="1">
    <location>
        <begin position="48"/>
        <end position="58"/>
    </location>
</feature>
<gene>
    <name evidence="2" type="ORF">K678_13960</name>
</gene>
<dbReference type="Proteomes" id="UP000015350">
    <property type="component" value="Unassembled WGS sequence"/>
</dbReference>
<dbReference type="EMBL" id="AQPH01000064">
    <property type="protein sequence ID" value="EPY00878.1"/>
    <property type="molecule type" value="Genomic_DNA"/>
</dbReference>
<comment type="caution">
    <text evidence="2">The sequence shown here is derived from an EMBL/GenBank/DDBJ whole genome shotgun (WGS) entry which is preliminary data.</text>
</comment>
<evidence type="ECO:0000313" key="3">
    <source>
        <dbReference type="Proteomes" id="UP000015350"/>
    </source>
</evidence>
<feature type="region of interest" description="Disordered" evidence="1">
    <location>
        <begin position="43"/>
        <end position="64"/>
    </location>
</feature>